<dbReference type="CDD" id="cd01666">
    <property type="entry name" value="TGS_DRG"/>
    <property type="match status" value="1"/>
</dbReference>
<evidence type="ECO:0000259" key="2">
    <source>
        <dbReference type="PROSITE" id="PS51880"/>
    </source>
</evidence>
<dbReference type="Gene3D" id="6.10.140.1070">
    <property type="match status" value="1"/>
</dbReference>
<sequence>MPANLTPEYKRAEEAYRRARGPRERLEALREMLRTIPKHKGTEHLQADIKSRIRELTEELEAGRRGPRRGGPSYSVRPEGAAQVALLGPPNGGKSTLHARLTGSHAEAGPFPFTTQMPLPGMLPFEDIHFQIVDLPPVAAEHTPPWLPSALQNADAALLVLDLADPEAPEQAQAVVAQLAGRRITLSGRWPGLDGEEEAEEDVFRLRLPTLLVANKADRSTDPEADVAVLEELAALQLPALAVSAERGDGLARIAPFLFRGLGVVRVYTKAPGREPDRDHPFTVRRGDTVRDVARLVHKELAERLRYARIWGSAQFDGQQVGPDHLVADGDVVELHAR</sequence>
<keyword evidence="4" id="KW-1185">Reference proteome</keyword>
<evidence type="ECO:0000256" key="1">
    <source>
        <dbReference type="SAM" id="MobiDB-lite"/>
    </source>
</evidence>
<evidence type="ECO:0000313" key="4">
    <source>
        <dbReference type="Proteomes" id="UP000276634"/>
    </source>
</evidence>
<dbReference type="RefSeq" id="WP_123400561.1">
    <property type="nucleotide sequence ID" value="NZ_RJVI01000001.1"/>
</dbReference>
<evidence type="ECO:0000313" key="3">
    <source>
        <dbReference type="EMBL" id="ROR34955.1"/>
    </source>
</evidence>
<dbReference type="InterPro" id="IPR045001">
    <property type="entry name" value="DRG"/>
</dbReference>
<dbReference type="Pfam" id="PF01926">
    <property type="entry name" value="MMR_HSR1"/>
    <property type="match status" value="1"/>
</dbReference>
<dbReference type="PANTHER" id="PTHR43127">
    <property type="entry name" value="DEVELOPMENTALLY-REGULATED GTP-BINDING PROTEIN 2"/>
    <property type="match status" value="1"/>
</dbReference>
<dbReference type="EMBL" id="RJVI01000001">
    <property type="protein sequence ID" value="ROR34955.1"/>
    <property type="molecule type" value="Genomic_DNA"/>
</dbReference>
<gene>
    <name evidence="3" type="ORF">EDC57_0868</name>
</gene>
<dbReference type="Pfam" id="PF02824">
    <property type="entry name" value="TGS"/>
    <property type="match status" value="1"/>
</dbReference>
<feature type="region of interest" description="Disordered" evidence="1">
    <location>
        <begin position="58"/>
        <end position="77"/>
    </location>
</feature>
<dbReference type="InterPro" id="IPR012676">
    <property type="entry name" value="TGS-like"/>
</dbReference>
<dbReference type="PROSITE" id="PS51880">
    <property type="entry name" value="TGS"/>
    <property type="match status" value="1"/>
</dbReference>
<dbReference type="SUPFAM" id="SSF81271">
    <property type="entry name" value="TGS-like"/>
    <property type="match status" value="1"/>
</dbReference>
<feature type="domain" description="TGS" evidence="2">
    <location>
        <begin position="263"/>
        <end position="337"/>
    </location>
</feature>
<dbReference type="GO" id="GO:0003924">
    <property type="term" value="F:GTPase activity"/>
    <property type="evidence" value="ECO:0007669"/>
    <property type="project" value="InterPro"/>
</dbReference>
<dbReference type="PRINTS" id="PR00326">
    <property type="entry name" value="GTP1OBG"/>
</dbReference>
<dbReference type="InterPro" id="IPR006073">
    <property type="entry name" value="GTP-bd"/>
</dbReference>
<dbReference type="SUPFAM" id="SSF52540">
    <property type="entry name" value="P-loop containing nucleoside triphosphate hydrolases"/>
    <property type="match status" value="1"/>
</dbReference>
<dbReference type="InterPro" id="IPR004095">
    <property type="entry name" value="TGS"/>
</dbReference>
<comment type="caution">
    <text evidence="3">The sequence shown here is derived from an EMBL/GenBank/DDBJ whole genome shotgun (WGS) entry which is preliminary data.</text>
</comment>
<dbReference type="GO" id="GO:0005525">
    <property type="term" value="F:GTP binding"/>
    <property type="evidence" value="ECO:0007669"/>
    <property type="project" value="InterPro"/>
</dbReference>
<dbReference type="Gene3D" id="3.10.20.30">
    <property type="match status" value="1"/>
</dbReference>
<dbReference type="InterPro" id="IPR027417">
    <property type="entry name" value="P-loop_NTPase"/>
</dbReference>
<protein>
    <recommendedName>
        <fullName evidence="2">TGS domain-containing protein</fullName>
    </recommendedName>
</protein>
<name>A0A3N1Y862_9GAMM</name>
<organism evidence="3 4">
    <name type="scientific">Inmirania thermothiophila</name>
    <dbReference type="NCBI Taxonomy" id="1750597"/>
    <lineage>
        <taxon>Bacteria</taxon>
        <taxon>Pseudomonadati</taxon>
        <taxon>Pseudomonadota</taxon>
        <taxon>Gammaproteobacteria</taxon>
        <taxon>Chromatiales</taxon>
        <taxon>Ectothiorhodospiraceae</taxon>
        <taxon>Inmirania</taxon>
    </lineage>
</organism>
<dbReference type="OrthoDB" id="9809127at2"/>
<dbReference type="InterPro" id="IPR012675">
    <property type="entry name" value="Beta-grasp_dom_sf"/>
</dbReference>
<dbReference type="AlphaFoldDB" id="A0A3N1Y862"/>
<reference evidence="3 4" key="1">
    <citation type="submission" date="2018-11" db="EMBL/GenBank/DDBJ databases">
        <title>Genomic Encyclopedia of Type Strains, Phase IV (KMG-IV): sequencing the most valuable type-strain genomes for metagenomic binning, comparative biology and taxonomic classification.</title>
        <authorList>
            <person name="Goeker M."/>
        </authorList>
    </citation>
    <scope>NUCLEOTIDE SEQUENCE [LARGE SCALE GENOMIC DNA]</scope>
    <source>
        <strain evidence="3 4">DSM 100275</strain>
    </source>
</reference>
<dbReference type="Proteomes" id="UP000276634">
    <property type="component" value="Unassembled WGS sequence"/>
</dbReference>
<proteinExistence type="predicted"/>
<dbReference type="Gene3D" id="3.40.50.300">
    <property type="entry name" value="P-loop containing nucleotide triphosphate hydrolases"/>
    <property type="match status" value="1"/>
</dbReference>
<accession>A0A3N1Y862</accession>